<dbReference type="InterPro" id="IPR036890">
    <property type="entry name" value="HATPase_C_sf"/>
</dbReference>
<dbReference type="SUPFAM" id="SSF47384">
    <property type="entry name" value="Homodimeric domain of signal transducing histidine kinase"/>
    <property type="match status" value="1"/>
</dbReference>
<dbReference type="InterPro" id="IPR000014">
    <property type="entry name" value="PAS"/>
</dbReference>
<feature type="region of interest" description="Disordered" evidence="12">
    <location>
        <begin position="931"/>
        <end position="951"/>
    </location>
</feature>
<keyword evidence="8" id="KW-0472">Membrane</keyword>
<comment type="catalytic activity">
    <reaction evidence="1">
        <text>ATP + protein L-histidine = ADP + protein N-phospho-L-histidine.</text>
        <dbReference type="EC" id="2.7.13.3"/>
    </reaction>
</comment>
<dbReference type="FunFam" id="1.10.287.130:FF:000001">
    <property type="entry name" value="Two-component sensor histidine kinase"/>
    <property type="match status" value="1"/>
</dbReference>
<evidence type="ECO:0000313" key="19">
    <source>
        <dbReference type="Proteomes" id="UP000662185"/>
    </source>
</evidence>
<feature type="domain" description="PAC" evidence="17">
    <location>
        <begin position="734"/>
        <end position="786"/>
    </location>
</feature>
<dbReference type="InterPro" id="IPR005467">
    <property type="entry name" value="His_kinase_dom"/>
</dbReference>
<dbReference type="AlphaFoldDB" id="A0A926WH94"/>
<dbReference type="InterPro" id="IPR016132">
    <property type="entry name" value="Phyto_chromo_attachment"/>
</dbReference>
<dbReference type="InterPro" id="IPR036097">
    <property type="entry name" value="HisK_dim/P_sf"/>
</dbReference>
<dbReference type="PROSITE" id="PS50109">
    <property type="entry name" value="HIS_KIN"/>
    <property type="match status" value="1"/>
</dbReference>
<dbReference type="NCBIfam" id="TIGR00229">
    <property type="entry name" value="sensory_box"/>
    <property type="match status" value="2"/>
</dbReference>
<dbReference type="InterPro" id="IPR013656">
    <property type="entry name" value="PAS_4"/>
</dbReference>
<dbReference type="SUPFAM" id="SSF55785">
    <property type="entry name" value="PYP-like sensor domain (PAS domain)"/>
    <property type="match status" value="3"/>
</dbReference>
<dbReference type="CDD" id="cd00156">
    <property type="entry name" value="REC"/>
    <property type="match status" value="1"/>
</dbReference>
<evidence type="ECO:0000259" key="14">
    <source>
        <dbReference type="PROSITE" id="PS50109"/>
    </source>
</evidence>
<feature type="coiled-coil region" evidence="11">
    <location>
        <begin position="1"/>
        <end position="28"/>
    </location>
</feature>
<reference evidence="19" key="1">
    <citation type="journal article" date="2020" name="ISME J.">
        <title>Comparative genomics reveals insights into cyanobacterial evolution and habitat adaptation.</title>
        <authorList>
            <person name="Chen M.Y."/>
            <person name="Teng W.K."/>
            <person name="Zhao L."/>
            <person name="Hu C.X."/>
            <person name="Zhou Y.K."/>
            <person name="Han B.P."/>
            <person name="Song L.R."/>
            <person name="Shu W.S."/>
        </authorList>
    </citation>
    <scope>NUCLEOTIDE SEQUENCE [LARGE SCALE GENOMIC DNA]</scope>
    <source>
        <strain evidence="19">FACHB-251</strain>
    </source>
</reference>
<dbReference type="Pfam" id="PF08448">
    <property type="entry name" value="PAS_4"/>
    <property type="match status" value="2"/>
</dbReference>
<evidence type="ECO:0000256" key="3">
    <source>
        <dbReference type="ARBA" id="ARBA00012438"/>
    </source>
</evidence>
<dbReference type="CDD" id="cd00130">
    <property type="entry name" value="PAS"/>
    <property type="match status" value="1"/>
</dbReference>
<dbReference type="InterPro" id="IPR004358">
    <property type="entry name" value="Sig_transdc_His_kin-like_C"/>
</dbReference>
<dbReference type="GO" id="GO:0000155">
    <property type="term" value="F:phosphorelay sensor kinase activity"/>
    <property type="evidence" value="ECO:0007669"/>
    <property type="project" value="InterPro"/>
</dbReference>
<evidence type="ECO:0000259" key="13">
    <source>
        <dbReference type="PROSITE" id="PS50046"/>
    </source>
</evidence>
<keyword evidence="7" id="KW-0902">Two-component regulatory system</keyword>
<proteinExistence type="inferred from homology"/>
<dbReference type="Pfam" id="PF13426">
    <property type="entry name" value="PAS_9"/>
    <property type="match status" value="1"/>
</dbReference>
<evidence type="ECO:0000256" key="4">
    <source>
        <dbReference type="ARBA" id="ARBA00022553"/>
    </source>
</evidence>
<evidence type="ECO:0000256" key="7">
    <source>
        <dbReference type="ARBA" id="ARBA00023012"/>
    </source>
</evidence>
<organism evidence="18 19">
    <name type="scientific">Anabaena sphaerica FACHB-251</name>
    <dbReference type="NCBI Taxonomy" id="2692883"/>
    <lineage>
        <taxon>Bacteria</taxon>
        <taxon>Bacillati</taxon>
        <taxon>Cyanobacteriota</taxon>
        <taxon>Cyanophyceae</taxon>
        <taxon>Nostocales</taxon>
        <taxon>Nostocaceae</taxon>
        <taxon>Anabaena</taxon>
    </lineage>
</organism>
<dbReference type="PANTHER" id="PTHR43547">
    <property type="entry name" value="TWO-COMPONENT HISTIDINE KINASE"/>
    <property type="match status" value="1"/>
</dbReference>
<evidence type="ECO:0000256" key="12">
    <source>
        <dbReference type="SAM" id="MobiDB-lite"/>
    </source>
</evidence>
<evidence type="ECO:0000256" key="5">
    <source>
        <dbReference type="ARBA" id="ARBA00022679"/>
    </source>
</evidence>
<feature type="domain" description="Phytochrome chromophore attachment site" evidence="13">
    <location>
        <begin position="198"/>
        <end position="335"/>
    </location>
</feature>
<dbReference type="InterPro" id="IPR035965">
    <property type="entry name" value="PAS-like_dom_sf"/>
</dbReference>
<dbReference type="SMART" id="SM00091">
    <property type="entry name" value="PAS"/>
    <property type="match status" value="3"/>
</dbReference>
<dbReference type="Gene3D" id="1.10.287.130">
    <property type="match status" value="1"/>
</dbReference>
<dbReference type="CDD" id="cd00082">
    <property type="entry name" value="HisKA"/>
    <property type="match status" value="1"/>
</dbReference>
<accession>A0A926WH94</accession>
<evidence type="ECO:0000256" key="8">
    <source>
        <dbReference type="ARBA" id="ARBA00023136"/>
    </source>
</evidence>
<evidence type="ECO:0000256" key="1">
    <source>
        <dbReference type="ARBA" id="ARBA00000085"/>
    </source>
</evidence>
<dbReference type="Pfam" id="PF00072">
    <property type="entry name" value="Response_reg"/>
    <property type="match status" value="1"/>
</dbReference>
<feature type="modified residue" description="4-aspartylphosphate" evidence="10">
    <location>
        <position position="99"/>
    </location>
</feature>
<keyword evidence="19" id="KW-1185">Reference proteome</keyword>
<sequence length="1040" mass="117526">MNDHHKTKTQLITELEALRAEVAALKEDRLSRRNLETLEAVEPRQYTILIVDDSETDRFTYHRYLSQNHPHIYKIVEFDNGEEALLWCQNQLPDVMLIDYFLPDMDGLEFLQELRQQTDKDRIPVIMITGQGNTEVAVDLFKSGAQDYLDKNHINAENLHQAITNVVRQTQLIQQQEWQQQRQQLITKTALSIRNSLKIDDILQTTVTEIRAILESDRIIIYQFQADGTGLVIKESAADQAFSILNWVIKEECFPEMWIEPYRQGKNRTIDDVNTDPSLTECHREFLTSLMIRANLIVPIIQGENLWGLLIAHECTAPRNWTTADVEFMNQLAIQVGIAIQQASLIEKLQTELAQRKRVEVELQQLNIQLEQRVAERTAQLAQANDQLQIELLQRDQLERELRNREKLLDGFFYAASQANVGLSIVDTNLRFLKINQALAAINGYSIEAHLGKSSMELLPEISSEILPILQTVLDTKQPIANLEISGIVPSQPQVIRYWLVSYFPILGETGNPIALGTIVIEISDRKRLELEREKLIGIIEATSDIISTVRFDTQKIEYINKAGRRLLNLADDAPIDHISIADIHPQWSLKIIQNQGIPAAVRYGVWVGETALINHQGREVPISQVLIAQTFDSNHTQYLSTIARDITQQKQSEAALKESDRRWKSLLDNVQLVVIGLDANGNVEYANPFFLQLTDYTETEILGNNWFNNFLPPNQNHLMETTFLEVIEKNCYPHYQNPILTKSGEERMISWSNTLLRDVEGNPIGTISIGEDITERYRLERIKAEFIAVVSHELRTPLTSMQAGLSLLHDKIIDANSPEGEATIEIATEGVDRLVRLVNDILDLERLESGKINLEKSVFNTIDLINTAIAQMQDMAILAGIILNATPSSYQVDADPDRLLQVIINLLSNAIKFSPPRSNVWLTVEVKGRGAGEQGSRGAGEQGSRGAEGELSTQQIPYLLFTVKDQGRGIPINSLESIFDRFHQVDASDSRSKGGTGLGLAICRNIVEQHGGTIWAESVLGEGSTFYFTLPIEEVSNEK</sequence>
<dbReference type="PROSITE" id="PS50113">
    <property type="entry name" value="PAC"/>
    <property type="match status" value="1"/>
</dbReference>
<dbReference type="CDD" id="cd16922">
    <property type="entry name" value="HATPase_EvgS-ArcB-TorS-like"/>
    <property type="match status" value="1"/>
</dbReference>
<name>A0A926WH94_9NOST</name>
<keyword evidence="4 10" id="KW-0597">Phosphoprotein</keyword>
<dbReference type="InterPro" id="IPR029016">
    <property type="entry name" value="GAF-like_dom_sf"/>
</dbReference>
<dbReference type="PROSITE" id="PS50110">
    <property type="entry name" value="RESPONSE_REGULATORY"/>
    <property type="match status" value="1"/>
</dbReference>
<protein>
    <recommendedName>
        <fullName evidence="3">histidine kinase</fullName>
        <ecNumber evidence="3">2.7.13.3</ecNumber>
    </recommendedName>
</protein>
<dbReference type="InterPro" id="IPR011006">
    <property type="entry name" value="CheY-like_superfamily"/>
</dbReference>
<feature type="compositionally biased region" description="Gly residues" evidence="12">
    <location>
        <begin position="931"/>
        <end position="944"/>
    </location>
</feature>
<feature type="domain" description="PAS" evidence="16">
    <location>
        <begin position="660"/>
        <end position="731"/>
    </location>
</feature>
<dbReference type="SMART" id="SM00065">
    <property type="entry name" value="GAF"/>
    <property type="match status" value="1"/>
</dbReference>
<dbReference type="EMBL" id="JACJQU010000007">
    <property type="protein sequence ID" value="MBD2294540.1"/>
    <property type="molecule type" value="Genomic_DNA"/>
</dbReference>
<keyword evidence="11" id="KW-0175">Coiled coil</keyword>
<dbReference type="SUPFAM" id="SSF55874">
    <property type="entry name" value="ATPase domain of HSP90 chaperone/DNA topoisomerase II/histidine kinase"/>
    <property type="match status" value="1"/>
</dbReference>
<dbReference type="Gene3D" id="3.30.450.40">
    <property type="match status" value="1"/>
</dbReference>
<dbReference type="RefSeq" id="WP_190561046.1">
    <property type="nucleotide sequence ID" value="NZ_JACJQU010000007.1"/>
</dbReference>
<dbReference type="PROSITE" id="PS50046">
    <property type="entry name" value="PHYTOCHROME_2"/>
    <property type="match status" value="1"/>
</dbReference>
<dbReference type="SMART" id="SM00388">
    <property type="entry name" value="HisKA"/>
    <property type="match status" value="1"/>
</dbReference>
<dbReference type="InterPro" id="IPR003594">
    <property type="entry name" value="HATPase_dom"/>
</dbReference>
<dbReference type="Pfam" id="PF00512">
    <property type="entry name" value="HisKA"/>
    <property type="match status" value="1"/>
</dbReference>
<feature type="coiled-coil region" evidence="11">
    <location>
        <begin position="346"/>
        <end position="408"/>
    </location>
</feature>
<dbReference type="SUPFAM" id="SSF52172">
    <property type="entry name" value="CheY-like"/>
    <property type="match status" value="1"/>
</dbReference>
<evidence type="ECO:0000259" key="16">
    <source>
        <dbReference type="PROSITE" id="PS50112"/>
    </source>
</evidence>
<dbReference type="Gene3D" id="3.30.450.20">
    <property type="entry name" value="PAS domain"/>
    <property type="match status" value="3"/>
</dbReference>
<gene>
    <name evidence="18" type="ORF">H6G06_13900</name>
</gene>
<evidence type="ECO:0000256" key="11">
    <source>
        <dbReference type="SAM" id="Coils"/>
    </source>
</evidence>
<dbReference type="Gene3D" id="3.30.565.10">
    <property type="entry name" value="Histidine kinase-like ATPase, C-terminal domain"/>
    <property type="match status" value="1"/>
</dbReference>
<dbReference type="Pfam" id="PF01590">
    <property type="entry name" value="GAF"/>
    <property type="match status" value="1"/>
</dbReference>
<dbReference type="Proteomes" id="UP000662185">
    <property type="component" value="Unassembled WGS sequence"/>
</dbReference>
<evidence type="ECO:0000256" key="2">
    <source>
        <dbReference type="ARBA" id="ARBA00006402"/>
    </source>
</evidence>
<dbReference type="SMART" id="SM00387">
    <property type="entry name" value="HATPase_c"/>
    <property type="match status" value="1"/>
</dbReference>
<dbReference type="FunFam" id="3.30.565.10:FF:000006">
    <property type="entry name" value="Sensor histidine kinase WalK"/>
    <property type="match status" value="1"/>
</dbReference>
<evidence type="ECO:0000259" key="17">
    <source>
        <dbReference type="PROSITE" id="PS50113"/>
    </source>
</evidence>
<dbReference type="EC" id="2.7.13.3" evidence="3"/>
<evidence type="ECO:0000256" key="10">
    <source>
        <dbReference type="PROSITE-ProRule" id="PRU00169"/>
    </source>
</evidence>
<keyword evidence="5" id="KW-0808">Transferase</keyword>
<dbReference type="InterPro" id="IPR001789">
    <property type="entry name" value="Sig_transdc_resp-reg_receiver"/>
</dbReference>
<evidence type="ECO:0000256" key="6">
    <source>
        <dbReference type="ARBA" id="ARBA00022777"/>
    </source>
</evidence>
<comment type="caution">
    <text evidence="18">The sequence shown here is derived from an EMBL/GenBank/DDBJ whole genome shotgun (WGS) entry which is preliminary data.</text>
</comment>
<dbReference type="PRINTS" id="PR00344">
    <property type="entry name" value="BCTRLSENSOR"/>
</dbReference>
<dbReference type="SUPFAM" id="SSF55781">
    <property type="entry name" value="GAF domain-like"/>
    <property type="match status" value="1"/>
</dbReference>
<keyword evidence="6" id="KW-0418">Kinase</keyword>
<feature type="domain" description="Response regulatory" evidence="15">
    <location>
        <begin position="47"/>
        <end position="166"/>
    </location>
</feature>
<dbReference type="InterPro" id="IPR003661">
    <property type="entry name" value="HisK_dim/P_dom"/>
</dbReference>
<dbReference type="SMART" id="SM00448">
    <property type="entry name" value="REC"/>
    <property type="match status" value="1"/>
</dbReference>
<dbReference type="PANTHER" id="PTHR43547:SF2">
    <property type="entry name" value="HYBRID SIGNAL TRANSDUCTION HISTIDINE KINASE C"/>
    <property type="match status" value="1"/>
</dbReference>
<dbReference type="Pfam" id="PF02518">
    <property type="entry name" value="HATPase_c"/>
    <property type="match status" value="1"/>
</dbReference>
<feature type="domain" description="Histidine kinase" evidence="14">
    <location>
        <begin position="790"/>
        <end position="1035"/>
    </location>
</feature>
<dbReference type="PROSITE" id="PS50112">
    <property type="entry name" value="PAS"/>
    <property type="match status" value="1"/>
</dbReference>
<dbReference type="InterPro" id="IPR003018">
    <property type="entry name" value="GAF"/>
</dbReference>
<dbReference type="Gene3D" id="3.40.50.2300">
    <property type="match status" value="1"/>
</dbReference>
<comment type="similarity">
    <text evidence="2">In the N-terminal section; belongs to the phytochrome family.</text>
</comment>
<evidence type="ECO:0000256" key="9">
    <source>
        <dbReference type="ARBA" id="ARBA00055745"/>
    </source>
</evidence>
<dbReference type="InterPro" id="IPR000700">
    <property type="entry name" value="PAS-assoc_C"/>
</dbReference>
<evidence type="ECO:0000259" key="15">
    <source>
        <dbReference type="PROSITE" id="PS50110"/>
    </source>
</evidence>
<evidence type="ECO:0000313" key="18">
    <source>
        <dbReference type="EMBL" id="MBD2294540.1"/>
    </source>
</evidence>
<comment type="function">
    <text evidence="9">Photoreceptor which exists in two forms that are reversibly interconvertible by light: the R form that absorbs maximally in the red region of the spectrum and the FR form that absorbs maximally in the far-red region.</text>
</comment>